<dbReference type="EMBL" id="LQYG01000032">
    <property type="protein sequence ID" value="KYC64193.1"/>
    <property type="molecule type" value="Genomic_DNA"/>
</dbReference>
<proteinExistence type="predicted"/>
<evidence type="ECO:0000313" key="2">
    <source>
        <dbReference type="Proteomes" id="UP000075288"/>
    </source>
</evidence>
<reference evidence="1 2" key="1">
    <citation type="submission" date="2016-01" db="EMBL/GenBank/DDBJ databases">
        <title>Genome Sequences of Twelve Sporeforming Bacillus Species Isolated from Foods.</title>
        <authorList>
            <person name="Berendsen E.M."/>
            <person name="Wells-Bennik M.H."/>
            <person name="Krawcyk A.O."/>
            <person name="De Jong A."/>
            <person name="Holsappel S."/>
            <person name="Eijlander R.T."/>
            <person name="Kuipers O.P."/>
        </authorList>
    </citation>
    <scope>NUCLEOTIDE SEQUENCE [LARGE SCALE GENOMIC DNA]</scope>
    <source>
        <strain evidence="1 2">B4098</strain>
    </source>
</reference>
<name>A0A150K3N5_HEYCO</name>
<sequence length="43" mass="4628">MKPCNAKTGWRVCPEKARLIKGSPIIGKKVPHNGIEEARAVSG</sequence>
<dbReference type="AlphaFoldDB" id="A0A150K3N5"/>
<evidence type="ECO:0000313" key="1">
    <source>
        <dbReference type="EMBL" id="KYC64193.1"/>
    </source>
</evidence>
<organism evidence="1 2">
    <name type="scientific">Heyndrickxia coagulans</name>
    <name type="common">Weizmannia coagulans</name>
    <dbReference type="NCBI Taxonomy" id="1398"/>
    <lineage>
        <taxon>Bacteria</taxon>
        <taxon>Bacillati</taxon>
        <taxon>Bacillota</taxon>
        <taxon>Bacilli</taxon>
        <taxon>Bacillales</taxon>
        <taxon>Bacillaceae</taxon>
        <taxon>Heyndrickxia</taxon>
    </lineage>
</organism>
<dbReference type="PATRIC" id="fig|1398.26.peg.2285"/>
<dbReference type="Proteomes" id="UP000075288">
    <property type="component" value="Unassembled WGS sequence"/>
</dbReference>
<accession>A0A150K3N5</accession>
<comment type="caution">
    <text evidence="1">The sequence shown here is derived from an EMBL/GenBank/DDBJ whole genome shotgun (WGS) entry which is preliminary data.</text>
</comment>
<gene>
    <name evidence="1" type="ORF">B4098_2801</name>
</gene>
<protein>
    <submittedName>
        <fullName evidence="1">Uncharacterized protein</fullName>
    </submittedName>
</protein>